<reference evidence="6 7" key="1">
    <citation type="submission" date="2018-11" db="EMBL/GenBank/DDBJ databases">
        <authorList>
            <consortium name="Pathogen Informatics"/>
        </authorList>
    </citation>
    <scope>NUCLEOTIDE SEQUENCE [LARGE SCALE GENOMIC DNA]</scope>
</reference>
<proteinExistence type="predicted"/>
<dbReference type="AlphaFoldDB" id="A0A3P7NSD9"/>
<feature type="transmembrane region" description="Helical" evidence="5">
    <location>
        <begin position="138"/>
        <end position="159"/>
    </location>
</feature>
<evidence type="ECO:0000256" key="4">
    <source>
        <dbReference type="ARBA" id="ARBA00023136"/>
    </source>
</evidence>
<feature type="transmembrane region" description="Helical" evidence="5">
    <location>
        <begin position="7"/>
        <end position="27"/>
    </location>
</feature>
<accession>A0A3P7NSD9</accession>
<dbReference type="GO" id="GO:0022857">
    <property type="term" value="F:transmembrane transporter activity"/>
    <property type="evidence" value="ECO:0007669"/>
    <property type="project" value="InterPro"/>
</dbReference>
<feature type="transmembrane region" description="Helical" evidence="5">
    <location>
        <begin position="166"/>
        <end position="187"/>
    </location>
</feature>
<dbReference type="PANTHER" id="PTHR24064">
    <property type="entry name" value="SOLUTE CARRIER FAMILY 22 MEMBER"/>
    <property type="match status" value="1"/>
</dbReference>
<comment type="subcellular location">
    <subcellularLocation>
        <location evidence="1">Membrane</location>
        <topology evidence="1">Multi-pass membrane protein</topology>
    </subcellularLocation>
</comment>
<gene>
    <name evidence="6" type="ORF">DILT_LOCUS19725</name>
</gene>
<dbReference type="InterPro" id="IPR036259">
    <property type="entry name" value="MFS_trans_sf"/>
</dbReference>
<dbReference type="GO" id="GO:0016020">
    <property type="term" value="C:membrane"/>
    <property type="evidence" value="ECO:0007669"/>
    <property type="project" value="UniProtKB-SubCell"/>
</dbReference>
<evidence type="ECO:0000256" key="2">
    <source>
        <dbReference type="ARBA" id="ARBA00022692"/>
    </source>
</evidence>
<evidence type="ECO:0000313" key="7">
    <source>
        <dbReference type="Proteomes" id="UP000281553"/>
    </source>
</evidence>
<feature type="transmembrane region" description="Helical" evidence="5">
    <location>
        <begin position="80"/>
        <end position="100"/>
    </location>
</feature>
<dbReference type="SUPFAM" id="SSF103473">
    <property type="entry name" value="MFS general substrate transporter"/>
    <property type="match status" value="1"/>
</dbReference>
<dbReference type="InterPro" id="IPR005828">
    <property type="entry name" value="MFS_sugar_transport-like"/>
</dbReference>
<dbReference type="OrthoDB" id="5141738at2759"/>
<name>A0A3P7NSD9_DIBLA</name>
<evidence type="ECO:0000313" key="6">
    <source>
        <dbReference type="EMBL" id="VDN46104.1"/>
    </source>
</evidence>
<feature type="transmembrane region" description="Helical" evidence="5">
    <location>
        <begin position="107"/>
        <end position="132"/>
    </location>
</feature>
<protein>
    <recommendedName>
        <fullName evidence="8">Major facilitator superfamily (MFS) profile domain-containing protein</fullName>
    </recommendedName>
</protein>
<evidence type="ECO:0000256" key="5">
    <source>
        <dbReference type="SAM" id="Phobius"/>
    </source>
</evidence>
<keyword evidence="7" id="KW-1185">Reference proteome</keyword>
<organism evidence="6 7">
    <name type="scientific">Dibothriocephalus latus</name>
    <name type="common">Fish tapeworm</name>
    <name type="synonym">Diphyllobothrium latum</name>
    <dbReference type="NCBI Taxonomy" id="60516"/>
    <lineage>
        <taxon>Eukaryota</taxon>
        <taxon>Metazoa</taxon>
        <taxon>Spiralia</taxon>
        <taxon>Lophotrochozoa</taxon>
        <taxon>Platyhelminthes</taxon>
        <taxon>Cestoda</taxon>
        <taxon>Eucestoda</taxon>
        <taxon>Diphyllobothriidea</taxon>
        <taxon>Diphyllobothriidae</taxon>
        <taxon>Dibothriocephalus</taxon>
    </lineage>
</organism>
<evidence type="ECO:0000256" key="3">
    <source>
        <dbReference type="ARBA" id="ARBA00022989"/>
    </source>
</evidence>
<feature type="transmembrane region" description="Helical" evidence="5">
    <location>
        <begin position="233"/>
        <end position="254"/>
    </location>
</feature>
<keyword evidence="2 5" id="KW-0812">Transmembrane</keyword>
<keyword evidence="3 5" id="KW-1133">Transmembrane helix</keyword>
<dbReference type="Pfam" id="PF00083">
    <property type="entry name" value="Sugar_tr"/>
    <property type="match status" value="1"/>
</dbReference>
<sequence length="262" mass="29153">MYIHNWRYLHLIAVAPPCIGVISLYFLPESPRWLVSHNRLDEDVSTLYRAYRINHLLDNTGRPIMTRRPYQTGELTKYSIVSKCIFAGQLCCFFGLLLYTRILRGSIYLIAFINALTSLPGSLLSTLLYSFVRGRHRPLLALYSMAGIVLLIGGLYTVILQPSLDLALVVCCNLAFTLLEAAFNMIFSNVPELFPSAIRTEALGNASGLGRVGSILSSFINELDKKLRHGLPILVYAAVAFTEVVLLFCTLLCMPVRSVGTS</sequence>
<evidence type="ECO:0000256" key="1">
    <source>
        <dbReference type="ARBA" id="ARBA00004141"/>
    </source>
</evidence>
<keyword evidence="4 5" id="KW-0472">Membrane</keyword>
<dbReference type="Gene3D" id="1.20.1250.20">
    <property type="entry name" value="MFS general substrate transporter like domains"/>
    <property type="match status" value="1"/>
</dbReference>
<dbReference type="EMBL" id="UYRU01119462">
    <property type="protein sequence ID" value="VDN46104.1"/>
    <property type="molecule type" value="Genomic_DNA"/>
</dbReference>
<dbReference type="Proteomes" id="UP000281553">
    <property type="component" value="Unassembled WGS sequence"/>
</dbReference>
<evidence type="ECO:0008006" key="8">
    <source>
        <dbReference type="Google" id="ProtNLM"/>
    </source>
</evidence>